<dbReference type="AlphaFoldDB" id="F9D6D7"/>
<accession>F9D6D7</accession>
<dbReference type="EMBL" id="AFPW01000042">
    <property type="protein sequence ID" value="EGQ12298.1"/>
    <property type="molecule type" value="Genomic_DNA"/>
</dbReference>
<proteinExistence type="predicted"/>
<name>F9D6D7_PREDD</name>
<sequence length="48" mass="5819">MAGEYGPKTSKVKPINIKMELFKAEIVIYSNNLILLRRRHSHYYYYRL</sequence>
<organism evidence="1 2">
    <name type="scientific">Prevotella dentalis (strain ATCC 49559 / DSM 3688 / JCM 13448 / NCTC 12043 / ES 2772)</name>
    <name type="common">Mitsuokella dentalis</name>
    <dbReference type="NCBI Taxonomy" id="908937"/>
    <lineage>
        <taxon>Bacteria</taxon>
        <taxon>Pseudomonadati</taxon>
        <taxon>Bacteroidota</taxon>
        <taxon>Bacteroidia</taxon>
        <taxon>Bacteroidales</taxon>
        <taxon>Prevotellaceae</taxon>
        <taxon>Prevotella</taxon>
    </lineage>
</organism>
<comment type="caution">
    <text evidence="1">The sequence shown here is derived from an EMBL/GenBank/DDBJ whole genome shotgun (WGS) entry which is preliminary data.</text>
</comment>
<evidence type="ECO:0000313" key="2">
    <source>
        <dbReference type="Proteomes" id="UP000007820"/>
    </source>
</evidence>
<gene>
    <name evidence="1" type="ORF">HMPREF9136_2415</name>
</gene>
<reference evidence="1 2" key="1">
    <citation type="submission" date="2011-04" db="EMBL/GenBank/DDBJ databases">
        <authorList>
            <person name="Muzny D."/>
            <person name="Qin X."/>
            <person name="Deng J."/>
            <person name="Jiang H."/>
            <person name="Liu Y."/>
            <person name="Qu J."/>
            <person name="Song X.-Z."/>
            <person name="Zhang L."/>
            <person name="Thornton R."/>
            <person name="Coyle M."/>
            <person name="Francisco L."/>
            <person name="Jackson L."/>
            <person name="Javaid M."/>
            <person name="Korchina V."/>
            <person name="Kovar C."/>
            <person name="Mata R."/>
            <person name="Mathew T."/>
            <person name="Ngo R."/>
            <person name="Nguyen L."/>
            <person name="Nguyen N."/>
            <person name="Okwuonu G."/>
            <person name="Ongeri F."/>
            <person name="Pham C."/>
            <person name="Simmons D."/>
            <person name="Wilczek-Boney K."/>
            <person name="Hale W."/>
            <person name="Jakkamsetti A."/>
            <person name="Pham P."/>
            <person name="Ruth R."/>
            <person name="San Lucas F."/>
            <person name="Warren J."/>
            <person name="Zhang J."/>
            <person name="Zhao Z."/>
            <person name="Zhou C."/>
            <person name="Zhu D."/>
            <person name="Lee S."/>
            <person name="Bess C."/>
            <person name="Blankenburg K."/>
            <person name="Forbes L."/>
            <person name="Fu Q."/>
            <person name="Gubbala S."/>
            <person name="Hirani K."/>
            <person name="Jayaseelan J.C."/>
            <person name="Lara F."/>
            <person name="Munidasa M."/>
            <person name="Palculict T."/>
            <person name="Patil S."/>
            <person name="Pu L.-L."/>
            <person name="Saada N."/>
            <person name="Tang L."/>
            <person name="Weissenberger G."/>
            <person name="Zhu Y."/>
            <person name="Hemphill L."/>
            <person name="Shang Y."/>
            <person name="Youmans B."/>
            <person name="Ayvaz T."/>
            <person name="Ross M."/>
            <person name="Santibanez J."/>
            <person name="Aqrawi P."/>
            <person name="Gross S."/>
            <person name="Joshi V."/>
            <person name="Fowler G."/>
            <person name="Nazareth L."/>
            <person name="Reid J."/>
            <person name="Worley K."/>
            <person name="Petrosino J."/>
            <person name="Highlander S."/>
            <person name="Gibbs R."/>
        </authorList>
    </citation>
    <scope>NUCLEOTIDE SEQUENCE [LARGE SCALE GENOMIC DNA]</scope>
    <source>
        <strain evidence="1 2">DSM 3688</strain>
    </source>
</reference>
<protein>
    <submittedName>
        <fullName evidence="1">Uncharacterized protein</fullName>
    </submittedName>
</protein>
<dbReference type="Proteomes" id="UP000007820">
    <property type="component" value="Unassembled WGS sequence"/>
</dbReference>
<evidence type="ECO:0000313" key="1">
    <source>
        <dbReference type="EMBL" id="EGQ12298.1"/>
    </source>
</evidence>